<evidence type="ECO:0000256" key="9">
    <source>
        <dbReference type="ARBA" id="ARBA00022960"/>
    </source>
</evidence>
<keyword evidence="8 14" id="KW-0067">ATP-binding</keyword>
<dbReference type="InterPro" id="IPR050061">
    <property type="entry name" value="MurCDEF_pg_biosynth"/>
</dbReference>
<dbReference type="InterPro" id="IPR000713">
    <property type="entry name" value="Mur_ligase_N"/>
</dbReference>
<dbReference type="Gene3D" id="3.90.190.20">
    <property type="entry name" value="Mur ligase, C-terminal domain"/>
    <property type="match status" value="1"/>
</dbReference>
<comment type="similarity">
    <text evidence="14">Belongs to the MurCDEF family.</text>
</comment>
<sequence>MGIGGAGMSGLALLLAELGYEVSGCDMSHTSYVDKVLKEEIAVVLGHGKAHMDKFLPELLVYSSAIPEENEEIAAAKERGIAVAKRGEVLSWIFDSRFGIGVAGTHGKTTTSSMIALILEQAGLHPTLAIGGELCDIGVNAKLGDGPYMVAELDESDGSFEKFHPNIAVVTNADWDHVNHYPTFESVLEAFGRFTSNPKDGGLLVLCGEDAGLGKIMASGPLPREAVTYGWGMGWTWGAFNVRHNHGGGASFSIAHRGVHIDDMELSVSGDHNILNALAACAVAHTLGIPFTMIRKTLKEFKGAKRRLQHLGQINGVEVYDDYGHHPREIAATLSAIGRMFPEKRLLVAFQPHRFTRTQALYRDFASVLSTADTVFLLPVYQADEEPIEGVSSALINTILNEKGYLKSVMCGSLEEAAFELEKQCLPGDIILTIGAGDISNVGEMFMEKARAEVVHA</sequence>
<dbReference type="GO" id="GO:0009252">
    <property type="term" value="P:peptidoglycan biosynthetic process"/>
    <property type="evidence" value="ECO:0007669"/>
    <property type="project" value="UniProtKB-UniRule"/>
</dbReference>
<dbReference type="GO" id="GO:0051301">
    <property type="term" value="P:cell division"/>
    <property type="evidence" value="ECO:0007669"/>
    <property type="project" value="UniProtKB-KW"/>
</dbReference>
<evidence type="ECO:0000256" key="14">
    <source>
        <dbReference type="HAMAP-Rule" id="MF_00046"/>
    </source>
</evidence>
<keyword evidence="4 14" id="KW-0963">Cytoplasm</keyword>
<evidence type="ECO:0000256" key="10">
    <source>
        <dbReference type="ARBA" id="ARBA00022984"/>
    </source>
</evidence>
<feature type="binding site" evidence="14">
    <location>
        <begin position="104"/>
        <end position="110"/>
    </location>
    <ligand>
        <name>ATP</name>
        <dbReference type="ChEBI" id="CHEBI:30616"/>
    </ligand>
</feature>
<dbReference type="UniPathway" id="UPA00219"/>
<reference evidence="18 19" key="1">
    <citation type="submission" date="2019-03" db="EMBL/GenBank/DDBJ databases">
        <title>Genomic Encyclopedia of Type Strains, Phase IV (KMG-IV): sequencing the most valuable type-strain genomes for metagenomic binning, comparative biology and taxonomic classification.</title>
        <authorList>
            <person name="Goeker M."/>
        </authorList>
    </citation>
    <scope>NUCLEOTIDE SEQUENCE [LARGE SCALE GENOMIC DNA]</scope>
    <source>
        <strain evidence="18 19">DSM 25964</strain>
    </source>
</reference>
<dbReference type="Pfam" id="PF01225">
    <property type="entry name" value="Mur_ligase"/>
    <property type="match status" value="1"/>
</dbReference>
<keyword evidence="10 14" id="KW-0573">Peptidoglycan synthesis</keyword>
<evidence type="ECO:0000259" key="16">
    <source>
        <dbReference type="Pfam" id="PF02875"/>
    </source>
</evidence>
<dbReference type="GO" id="GO:0071555">
    <property type="term" value="P:cell wall organization"/>
    <property type="evidence" value="ECO:0007669"/>
    <property type="project" value="UniProtKB-KW"/>
</dbReference>
<keyword evidence="11 14" id="KW-0131">Cell cycle</keyword>
<dbReference type="PANTHER" id="PTHR43445:SF3">
    <property type="entry name" value="UDP-N-ACETYLMURAMATE--L-ALANINE LIGASE"/>
    <property type="match status" value="1"/>
</dbReference>
<dbReference type="InterPro" id="IPR004101">
    <property type="entry name" value="Mur_ligase_C"/>
</dbReference>
<dbReference type="Gene3D" id="3.40.1190.10">
    <property type="entry name" value="Mur-like, catalytic domain"/>
    <property type="match status" value="1"/>
</dbReference>
<evidence type="ECO:0000256" key="11">
    <source>
        <dbReference type="ARBA" id="ARBA00023306"/>
    </source>
</evidence>
<proteinExistence type="inferred from homology"/>
<evidence type="ECO:0000313" key="18">
    <source>
        <dbReference type="EMBL" id="TDY56075.1"/>
    </source>
</evidence>
<comment type="caution">
    <text evidence="18">The sequence shown here is derived from an EMBL/GenBank/DDBJ whole genome shotgun (WGS) entry which is preliminary data.</text>
</comment>
<dbReference type="InterPro" id="IPR005758">
    <property type="entry name" value="UDP-N-AcMur_Ala_ligase_MurC"/>
</dbReference>
<evidence type="ECO:0000256" key="5">
    <source>
        <dbReference type="ARBA" id="ARBA00022598"/>
    </source>
</evidence>
<comment type="pathway">
    <text evidence="2 14">Cell wall biogenesis; peptidoglycan biosynthesis.</text>
</comment>
<dbReference type="GO" id="GO:0008763">
    <property type="term" value="F:UDP-N-acetylmuramate-L-alanine ligase activity"/>
    <property type="evidence" value="ECO:0007669"/>
    <property type="project" value="UniProtKB-UniRule"/>
</dbReference>
<dbReference type="InterPro" id="IPR036615">
    <property type="entry name" value="Mur_ligase_C_dom_sf"/>
</dbReference>
<organism evidence="18 19">
    <name type="scientific">Aminivibrio pyruvatiphilus</name>
    <dbReference type="NCBI Taxonomy" id="1005740"/>
    <lineage>
        <taxon>Bacteria</taxon>
        <taxon>Thermotogati</taxon>
        <taxon>Synergistota</taxon>
        <taxon>Synergistia</taxon>
        <taxon>Synergistales</taxon>
        <taxon>Aminobacteriaceae</taxon>
        <taxon>Aminivibrio</taxon>
    </lineage>
</organism>
<keyword evidence="6 14" id="KW-0132">Cell division</keyword>
<feature type="domain" description="Mur ligase central" evidence="17">
    <location>
        <begin position="102"/>
        <end position="284"/>
    </location>
</feature>
<protein>
    <recommendedName>
        <fullName evidence="3 14">UDP-N-acetylmuramate--L-alanine ligase</fullName>
        <ecNumber evidence="3 14">6.3.2.8</ecNumber>
    </recommendedName>
    <alternativeName>
        <fullName evidence="14">UDP-N-acetylmuramoyl-L-alanine synthetase</fullName>
    </alternativeName>
</protein>
<dbReference type="InterPro" id="IPR036565">
    <property type="entry name" value="Mur-like_cat_sf"/>
</dbReference>
<evidence type="ECO:0000256" key="1">
    <source>
        <dbReference type="ARBA" id="ARBA00004496"/>
    </source>
</evidence>
<keyword evidence="7 14" id="KW-0547">Nucleotide-binding</keyword>
<dbReference type="InterPro" id="IPR013221">
    <property type="entry name" value="Mur_ligase_cen"/>
</dbReference>
<evidence type="ECO:0000256" key="6">
    <source>
        <dbReference type="ARBA" id="ARBA00022618"/>
    </source>
</evidence>
<evidence type="ECO:0000256" key="8">
    <source>
        <dbReference type="ARBA" id="ARBA00022840"/>
    </source>
</evidence>
<dbReference type="Proteomes" id="UP000295066">
    <property type="component" value="Unassembled WGS sequence"/>
</dbReference>
<gene>
    <name evidence="14" type="primary">murC</name>
    <name evidence="18" type="ORF">C8D99_11922</name>
</gene>
<dbReference type="Pfam" id="PF08245">
    <property type="entry name" value="Mur_ligase_M"/>
    <property type="match status" value="1"/>
</dbReference>
<dbReference type="AlphaFoldDB" id="A0A4R8M1Q7"/>
<evidence type="ECO:0000256" key="2">
    <source>
        <dbReference type="ARBA" id="ARBA00004752"/>
    </source>
</evidence>
<dbReference type="Gene3D" id="3.40.50.720">
    <property type="entry name" value="NAD(P)-binding Rossmann-like Domain"/>
    <property type="match status" value="1"/>
</dbReference>
<evidence type="ECO:0000259" key="17">
    <source>
        <dbReference type="Pfam" id="PF08245"/>
    </source>
</evidence>
<keyword evidence="9 14" id="KW-0133">Cell shape</keyword>
<evidence type="ECO:0000256" key="3">
    <source>
        <dbReference type="ARBA" id="ARBA00012211"/>
    </source>
</evidence>
<comment type="catalytic activity">
    <reaction evidence="13 14">
        <text>UDP-N-acetyl-alpha-D-muramate + L-alanine + ATP = UDP-N-acetyl-alpha-D-muramoyl-L-alanine + ADP + phosphate + H(+)</text>
        <dbReference type="Rhea" id="RHEA:23372"/>
        <dbReference type="ChEBI" id="CHEBI:15378"/>
        <dbReference type="ChEBI" id="CHEBI:30616"/>
        <dbReference type="ChEBI" id="CHEBI:43474"/>
        <dbReference type="ChEBI" id="CHEBI:57972"/>
        <dbReference type="ChEBI" id="CHEBI:70757"/>
        <dbReference type="ChEBI" id="CHEBI:83898"/>
        <dbReference type="ChEBI" id="CHEBI:456216"/>
        <dbReference type="EC" id="6.3.2.8"/>
    </reaction>
</comment>
<dbReference type="Pfam" id="PF02875">
    <property type="entry name" value="Mur_ligase_C"/>
    <property type="match status" value="1"/>
</dbReference>
<keyword evidence="5 14" id="KW-0436">Ligase</keyword>
<comment type="function">
    <text evidence="14">Cell wall formation.</text>
</comment>
<dbReference type="GO" id="GO:0005524">
    <property type="term" value="F:ATP binding"/>
    <property type="evidence" value="ECO:0007669"/>
    <property type="project" value="UniProtKB-UniRule"/>
</dbReference>
<dbReference type="SUPFAM" id="SSF53623">
    <property type="entry name" value="MurD-like peptide ligases, catalytic domain"/>
    <property type="match status" value="1"/>
</dbReference>
<dbReference type="GO" id="GO:0008360">
    <property type="term" value="P:regulation of cell shape"/>
    <property type="evidence" value="ECO:0007669"/>
    <property type="project" value="UniProtKB-KW"/>
</dbReference>
<dbReference type="EMBL" id="SORI01000019">
    <property type="protein sequence ID" value="TDY56075.1"/>
    <property type="molecule type" value="Genomic_DNA"/>
</dbReference>
<evidence type="ECO:0000256" key="4">
    <source>
        <dbReference type="ARBA" id="ARBA00022490"/>
    </source>
</evidence>
<keyword evidence="19" id="KW-1185">Reference proteome</keyword>
<dbReference type="EC" id="6.3.2.8" evidence="3 14"/>
<evidence type="ECO:0000256" key="7">
    <source>
        <dbReference type="ARBA" id="ARBA00022741"/>
    </source>
</evidence>
<evidence type="ECO:0000313" key="19">
    <source>
        <dbReference type="Proteomes" id="UP000295066"/>
    </source>
</evidence>
<evidence type="ECO:0000256" key="13">
    <source>
        <dbReference type="ARBA" id="ARBA00047833"/>
    </source>
</evidence>
<feature type="domain" description="Mur ligase C-terminal" evidence="16">
    <location>
        <begin position="306"/>
        <end position="437"/>
    </location>
</feature>
<dbReference type="GO" id="GO:0005737">
    <property type="term" value="C:cytoplasm"/>
    <property type="evidence" value="ECO:0007669"/>
    <property type="project" value="UniProtKB-SubCell"/>
</dbReference>
<dbReference type="SUPFAM" id="SSF51984">
    <property type="entry name" value="MurCD N-terminal domain"/>
    <property type="match status" value="1"/>
</dbReference>
<evidence type="ECO:0000256" key="12">
    <source>
        <dbReference type="ARBA" id="ARBA00023316"/>
    </source>
</evidence>
<dbReference type="PANTHER" id="PTHR43445">
    <property type="entry name" value="UDP-N-ACETYLMURAMATE--L-ALANINE LIGASE-RELATED"/>
    <property type="match status" value="1"/>
</dbReference>
<comment type="subcellular location">
    <subcellularLocation>
        <location evidence="1 14">Cytoplasm</location>
    </subcellularLocation>
</comment>
<dbReference type="SUPFAM" id="SSF53244">
    <property type="entry name" value="MurD-like peptide ligases, peptide-binding domain"/>
    <property type="match status" value="1"/>
</dbReference>
<dbReference type="HAMAP" id="MF_00046">
    <property type="entry name" value="MurC"/>
    <property type="match status" value="1"/>
</dbReference>
<accession>A0A4R8M1Q7</accession>
<feature type="domain" description="Mur ligase N-terminal catalytic" evidence="15">
    <location>
        <begin position="1"/>
        <end position="95"/>
    </location>
</feature>
<keyword evidence="12 14" id="KW-0961">Cell wall biogenesis/degradation</keyword>
<name>A0A4R8M1Q7_9BACT</name>
<evidence type="ECO:0000259" key="15">
    <source>
        <dbReference type="Pfam" id="PF01225"/>
    </source>
</evidence>
<dbReference type="NCBIfam" id="TIGR01082">
    <property type="entry name" value="murC"/>
    <property type="match status" value="1"/>
</dbReference>